<organism evidence="4 5">
    <name type="scientific">Candidatus Segetimicrobium genomatis</name>
    <dbReference type="NCBI Taxonomy" id="2569760"/>
    <lineage>
        <taxon>Bacteria</taxon>
        <taxon>Bacillati</taxon>
        <taxon>Candidatus Sysuimicrobiota</taxon>
        <taxon>Candidatus Sysuimicrobiia</taxon>
        <taxon>Candidatus Sysuimicrobiales</taxon>
        <taxon>Candidatus Segetimicrobiaceae</taxon>
        <taxon>Candidatus Segetimicrobium</taxon>
    </lineage>
</organism>
<accession>A0A537K5Z3</accession>
<dbReference type="CDD" id="cd00009">
    <property type="entry name" value="AAA"/>
    <property type="match status" value="1"/>
</dbReference>
<dbReference type="PANTHER" id="PTHR20953:SF3">
    <property type="entry name" value="P-LOOP CONTAINING NUCLEOSIDE TRIPHOSPHATE HYDROLASES SUPERFAMILY PROTEIN"/>
    <property type="match status" value="1"/>
</dbReference>
<evidence type="ECO:0000313" key="4">
    <source>
        <dbReference type="EMBL" id="TMI91197.1"/>
    </source>
</evidence>
<keyword evidence="1" id="KW-0547">Nucleotide-binding</keyword>
<reference evidence="4 5" key="1">
    <citation type="journal article" date="2019" name="Nat. Microbiol.">
        <title>Mediterranean grassland soil C-N compound turnover is dependent on rainfall and depth, and is mediated by genomically divergent microorganisms.</title>
        <authorList>
            <person name="Diamond S."/>
            <person name="Andeer P.F."/>
            <person name="Li Z."/>
            <person name="Crits-Christoph A."/>
            <person name="Burstein D."/>
            <person name="Anantharaman K."/>
            <person name="Lane K.R."/>
            <person name="Thomas B.C."/>
            <person name="Pan C."/>
            <person name="Northen T.R."/>
            <person name="Banfield J.F."/>
        </authorList>
    </citation>
    <scope>NUCLEOTIDE SEQUENCE [LARGE SCALE GENOMIC DNA]</scope>
    <source>
        <strain evidence="4">NP_3</strain>
    </source>
</reference>
<sequence length="508" mass="56103">MAGPQVHISDNLDVLLGILPSPIRDAIERQPELDELLEVVLDLGREPEARFPAHAVRLSDGFVNREDMQHVIGRVGTFGKDNRAGIERTLHRISAIRNRVGEIIGLTCRVGRAVFGTVDIVRDVIESGQSVLLVGRPGVGKTTLLREAARVLSDEIGKRVVVVDTSNEIAGDGDIPHPGIGRARRMQVPYPELQHAVMIEAVENHMPEVIVIDEIGTEAEALAARTIAERGVQLIATAHGNTLDNLLQNPTLCDLVGGIQAVTLSDEEARRRGTQKTVLERKAPPTFEVVIEIQEQDKLAVHHDVARVVDRFLRGDMPRPELRTRTAEGEVRISADGEQPAPPAVTDGHPPVSKSPHKIVRIYPYAVSRNRLERAIRELRVPADIANTLADADLMITLKSQEKRQPKRLREAGTRGLPMHVIKSNTLSQIEACLRAVFGVGDRLNSDEMALREVEEAISEVMASAQPVELSPQNSYIRRLQHTFVQRYGLSSESKGTDPFRRVVIYPQ</sequence>
<dbReference type="InterPro" id="IPR045735">
    <property type="entry name" value="Spore_III_AA_AAA+_ATPase"/>
</dbReference>
<evidence type="ECO:0000256" key="2">
    <source>
        <dbReference type="ARBA" id="ARBA00022840"/>
    </source>
</evidence>
<dbReference type="Gene3D" id="3.30.1370.50">
    <property type="entry name" value="R3H-like domain"/>
    <property type="match status" value="1"/>
</dbReference>
<dbReference type="InterPro" id="IPR036867">
    <property type="entry name" value="R3H_dom_sf"/>
</dbReference>
<dbReference type="InterPro" id="IPR001374">
    <property type="entry name" value="R3H_dom"/>
</dbReference>
<comment type="caution">
    <text evidence="4">The sequence shown here is derived from an EMBL/GenBank/DDBJ whole genome shotgun (WGS) entry which is preliminary data.</text>
</comment>
<dbReference type="GO" id="GO:0003676">
    <property type="term" value="F:nucleic acid binding"/>
    <property type="evidence" value="ECO:0007669"/>
    <property type="project" value="UniProtKB-UniRule"/>
</dbReference>
<dbReference type="PANTHER" id="PTHR20953">
    <property type="entry name" value="KINASE-RELATED"/>
    <property type="match status" value="1"/>
</dbReference>
<dbReference type="Pfam" id="PF25516">
    <property type="entry name" value="PTPase"/>
    <property type="match status" value="1"/>
</dbReference>
<dbReference type="AlphaFoldDB" id="A0A537K5Z3"/>
<dbReference type="PROSITE" id="PS51061">
    <property type="entry name" value="R3H"/>
    <property type="match status" value="1"/>
</dbReference>
<dbReference type="InterPro" id="IPR027417">
    <property type="entry name" value="P-loop_NTPase"/>
</dbReference>
<feature type="domain" description="R3H" evidence="3">
    <location>
        <begin position="444"/>
        <end position="508"/>
    </location>
</feature>
<dbReference type="SMART" id="SM00393">
    <property type="entry name" value="R3H"/>
    <property type="match status" value="1"/>
</dbReference>
<keyword evidence="2" id="KW-0067">ATP-binding</keyword>
<protein>
    <submittedName>
        <fullName evidence="4">AAA family ATPase</fullName>
    </submittedName>
</protein>
<dbReference type="Pfam" id="PF01424">
    <property type="entry name" value="R3H"/>
    <property type="match status" value="1"/>
</dbReference>
<dbReference type="EMBL" id="VBAK01000102">
    <property type="protein sequence ID" value="TMI91197.1"/>
    <property type="molecule type" value="Genomic_DNA"/>
</dbReference>
<proteinExistence type="predicted"/>
<dbReference type="InterPro" id="IPR034081">
    <property type="entry name" value="R3H_AAA"/>
</dbReference>
<dbReference type="GO" id="GO:0005524">
    <property type="term" value="F:ATP binding"/>
    <property type="evidence" value="ECO:0007669"/>
    <property type="project" value="UniProtKB-KW"/>
</dbReference>
<dbReference type="Gene3D" id="3.40.50.300">
    <property type="entry name" value="P-loop containing nucleotide triphosphate hydrolases"/>
    <property type="match status" value="1"/>
</dbReference>
<dbReference type="InterPro" id="IPR003593">
    <property type="entry name" value="AAA+_ATPase"/>
</dbReference>
<dbReference type="SUPFAM" id="SSF52540">
    <property type="entry name" value="P-loop containing nucleoside triphosphate hydrolases"/>
    <property type="match status" value="1"/>
</dbReference>
<dbReference type="CDD" id="cd02645">
    <property type="entry name" value="R3H_AAA"/>
    <property type="match status" value="1"/>
</dbReference>
<dbReference type="Pfam" id="PF19568">
    <property type="entry name" value="Spore_III_AA"/>
    <property type="match status" value="1"/>
</dbReference>
<evidence type="ECO:0000259" key="3">
    <source>
        <dbReference type="PROSITE" id="PS51061"/>
    </source>
</evidence>
<dbReference type="Proteomes" id="UP000318509">
    <property type="component" value="Unassembled WGS sequence"/>
</dbReference>
<evidence type="ECO:0000256" key="1">
    <source>
        <dbReference type="ARBA" id="ARBA00022741"/>
    </source>
</evidence>
<name>A0A537K5Z3_9BACT</name>
<dbReference type="InterPro" id="IPR058670">
    <property type="entry name" value="PTPase_dom"/>
</dbReference>
<dbReference type="SMART" id="SM00382">
    <property type="entry name" value="AAA"/>
    <property type="match status" value="1"/>
</dbReference>
<dbReference type="SUPFAM" id="SSF82708">
    <property type="entry name" value="R3H domain"/>
    <property type="match status" value="1"/>
</dbReference>
<gene>
    <name evidence="4" type="ORF">E6H00_04640</name>
</gene>
<evidence type="ECO:0000313" key="5">
    <source>
        <dbReference type="Proteomes" id="UP000318509"/>
    </source>
</evidence>